<organism evidence="4">
    <name type="scientific">Salinispirillum sp. LH 10-3-1</name>
    <dbReference type="NCBI Taxonomy" id="2952525"/>
    <lineage>
        <taxon>Bacteria</taxon>
        <taxon>Pseudomonadati</taxon>
        <taxon>Pseudomonadota</taxon>
        <taxon>Gammaproteobacteria</taxon>
        <taxon>Oceanospirillales</taxon>
        <taxon>Saccharospirillaceae</taxon>
        <taxon>Salinispirillum</taxon>
    </lineage>
</organism>
<evidence type="ECO:0000256" key="3">
    <source>
        <dbReference type="RuleBase" id="RU000363"/>
    </source>
</evidence>
<dbReference type="RefSeq" id="WP_304996924.1">
    <property type="nucleotide sequence ID" value="NZ_CP101717.1"/>
</dbReference>
<dbReference type="PANTHER" id="PTHR44196:SF1">
    <property type="entry name" value="DEHYDROGENASE_REDUCTASE SDR FAMILY MEMBER 7B"/>
    <property type="match status" value="1"/>
</dbReference>
<dbReference type="InterPro" id="IPR020904">
    <property type="entry name" value="Sc_DH/Rdtase_CS"/>
</dbReference>
<dbReference type="InterPro" id="IPR036291">
    <property type="entry name" value="NAD(P)-bd_dom_sf"/>
</dbReference>
<dbReference type="GO" id="GO:0016491">
    <property type="term" value="F:oxidoreductase activity"/>
    <property type="evidence" value="ECO:0007669"/>
    <property type="project" value="UniProtKB-KW"/>
</dbReference>
<dbReference type="EMBL" id="CP101717">
    <property type="protein sequence ID" value="WLD59632.1"/>
    <property type="molecule type" value="Genomic_DNA"/>
</dbReference>
<dbReference type="PIRSF" id="PIRSF000126">
    <property type="entry name" value="11-beta-HSD1"/>
    <property type="match status" value="1"/>
</dbReference>
<dbReference type="PRINTS" id="PR00081">
    <property type="entry name" value="GDHRDH"/>
</dbReference>
<sequence>MVNTQSLYNKVIWVTGASSGIGEAIAQKLAEQGASVVLSARRESELSRVQQRLPEPDRHLSVVLDICDHSAHQAALERIIARYGKLDWLINNAGISQRSLVMETTNDTDRRIMEVDYFAQVALTRAVLPQMLKQQHGQLVFVSSVAGLVGTQYRGSYSAAKAAIHLWANSVRAELFDQGIRVAVVFPGFVRTEVSQNALTGDGKPLGTMDDAQATAMSADDFATKTIKTLLKGKSYIVVGGFKERLGALLVRLAPELLYRIVRRSKVR</sequence>
<dbReference type="NCBIfam" id="NF004825">
    <property type="entry name" value="PRK06181.1"/>
    <property type="match status" value="1"/>
</dbReference>
<gene>
    <name evidence="4" type="ORF">NFC81_07565</name>
</gene>
<dbReference type="InterPro" id="IPR002347">
    <property type="entry name" value="SDR_fam"/>
</dbReference>
<evidence type="ECO:0000256" key="1">
    <source>
        <dbReference type="ARBA" id="ARBA00006484"/>
    </source>
</evidence>
<dbReference type="PRINTS" id="PR00080">
    <property type="entry name" value="SDRFAMILY"/>
</dbReference>
<dbReference type="Gene3D" id="3.40.50.720">
    <property type="entry name" value="NAD(P)-binding Rossmann-like Domain"/>
    <property type="match status" value="1"/>
</dbReference>
<dbReference type="SUPFAM" id="SSF51735">
    <property type="entry name" value="NAD(P)-binding Rossmann-fold domains"/>
    <property type="match status" value="1"/>
</dbReference>
<comment type="similarity">
    <text evidence="1 3">Belongs to the short-chain dehydrogenases/reductases (SDR) family.</text>
</comment>
<evidence type="ECO:0000313" key="4">
    <source>
        <dbReference type="EMBL" id="WLD59632.1"/>
    </source>
</evidence>
<name>A0AB38YJY2_9GAMM</name>
<keyword evidence="2" id="KW-0560">Oxidoreductase</keyword>
<accession>A0AB38YJY2</accession>
<evidence type="ECO:0000256" key="2">
    <source>
        <dbReference type="ARBA" id="ARBA00023002"/>
    </source>
</evidence>
<protein>
    <submittedName>
        <fullName evidence="4">SDR family oxidoreductase</fullName>
    </submittedName>
</protein>
<dbReference type="PANTHER" id="PTHR44196">
    <property type="entry name" value="DEHYDROGENASE/REDUCTASE SDR FAMILY MEMBER 7B"/>
    <property type="match status" value="1"/>
</dbReference>
<dbReference type="GO" id="GO:0016020">
    <property type="term" value="C:membrane"/>
    <property type="evidence" value="ECO:0007669"/>
    <property type="project" value="TreeGrafter"/>
</dbReference>
<dbReference type="PROSITE" id="PS00061">
    <property type="entry name" value="ADH_SHORT"/>
    <property type="match status" value="1"/>
</dbReference>
<proteinExistence type="inferred from homology"/>
<reference evidence="4" key="1">
    <citation type="submission" date="2022-07" db="EMBL/GenBank/DDBJ databases">
        <title>Complete genome sequence of Salinispirillum sp. LH10-3-1 capable of multiple carbohydrate inversion isolated from a soda lake.</title>
        <authorList>
            <person name="Liu J."/>
            <person name="Zhai Y."/>
            <person name="Zhang H."/>
            <person name="Yang H."/>
            <person name="Qu J."/>
            <person name="Li J."/>
        </authorList>
    </citation>
    <scope>NUCLEOTIDE SEQUENCE</scope>
    <source>
        <strain evidence="4">LH 10-3-1</strain>
    </source>
</reference>
<dbReference type="AlphaFoldDB" id="A0AB38YJY2"/>
<dbReference type="Pfam" id="PF00106">
    <property type="entry name" value="adh_short"/>
    <property type="match status" value="1"/>
</dbReference>